<accession>A0A839HM31</accession>
<protein>
    <submittedName>
        <fullName evidence="4">DUF1566 domain-containing protein</fullName>
    </submittedName>
</protein>
<name>A0A839HM31_9GAMM</name>
<dbReference type="PANTHER" id="PTHR35812:SF1">
    <property type="entry name" value="LIPOPROTEIN"/>
    <property type="match status" value="1"/>
</dbReference>
<evidence type="ECO:0000256" key="1">
    <source>
        <dbReference type="SAM" id="SignalP"/>
    </source>
</evidence>
<dbReference type="InterPro" id="IPR013431">
    <property type="entry name" value="Delta_60_rpt"/>
</dbReference>
<dbReference type="InterPro" id="IPR044060">
    <property type="entry name" value="Bacterial_rp_domain"/>
</dbReference>
<feature type="chain" id="PRO_5032723127" evidence="1">
    <location>
        <begin position="25"/>
        <end position="1623"/>
    </location>
</feature>
<dbReference type="RefSeq" id="WP_238787684.1">
    <property type="nucleotide sequence ID" value="NZ_JABVCQ010000048.1"/>
</dbReference>
<reference evidence="4 5" key="1">
    <citation type="journal article" date="2020" name="Arch. Microbiol.">
        <title>The genome sequence of the giant phototrophic gammaproteobacterium Thiospirillum jenense gives insight into its physiological properties and phylogenetic relationships.</title>
        <authorList>
            <person name="Imhoff J.F."/>
            <person name="Meyer T.E."/>
            <person name="Kyndt J.A."/>
        </authorList>
    </citation>
    <scope>NUCLEOTIDE SEQUENCE [LARGE SCALE GENOMIC DNA]</scope>
    <source>
        <strain evidence="4 5">DSM 216</strain>
    </source>
</reference>
<sequence>MRLTSLCLLLIAIGMLLIAPIAPAVTCVGSLTPTNPNSIYTANLTTGTVIDNRTGLMWKTCSEGQTWSGVTCNGAAATYNWSGALALTPVTFADYSDWRLPSANELLSLVENCRSGSAINDELFPNTPNTAFWSSSPFANGTTGAWCVGFDNGSLLSYGRDSLGNSARLVRDAVNPLTITLLGTGTGTVTSNVGGIDCGSVCDARFGINTNTVVTLTAYAVPCSIFAGWGGDCTGTASTCTVTMDDAETVTATFNEPQTLTVINNGNGNIIIDPAAVECSSGTCISDYAGLVTLTATPDPGYQFAGWSGACSDANVICTLSMTAEQEVTASFTAVATGTGSDWQVISSSGTGLKAVTYGDGLFVAVSNTRPILISTDGVTWTAPDEPPDSNNLLSVTWGGGQFVAVGESGAIATSTDGSNWSDLIVGSNDLYDVAWGGDRFVAVGGSGTILTSFDGGDTWDTQTVGTDHLKNIVWSGSQFAVTVNSNKVLTSTDGTSWTPRTTSALLLHDITWDGSQFVATGYYDTSAATLTSSDGTNWSTPTSVAPTYLYGVTWTGQQLVAVGAELGGVGVILTSTNGGASWTSQSFGTTGSLSSVAWNGSRLVAVGDNGTILISPSTSQTLTVSTNGTGTITSNVGGIDCGGTCSANINNGTLVTLTATPTSGSLFGVWGGCIPEVNNPWQCQVTMSAAKTVTATFITAGLNDTGITKCSNVDTSNLDCSVTGFPDQDAEHGSNSFNFTKLDASGNPLPATATNHVCVRDNVTGLIWEVKTDNTIPDLRDKDHTYTWYSTSAGGTASGTTNCYNSGRCDTEKFVADVNTAGLCGYFDWRMPAVKELAGIADLSRTNPAIDPNYFPNTPNTPIAQFWSGSPNADDGDKAWSVAFSEYGSTYGNNRSVAKSIRLVRGGQSSDAFIDNGDGTVTQTNTGLMWAKCAEGLTGTNCETGTAMTKDWAAALTVASDGTLAIYNDWRLPNAKELQSLVDYGRTDPSINVSYFPNTPSNHFRSSSAIAQNYAFILLFSEGANSGFSKTANTYVRFVRGGQAFQSFNLTTATAGTGSGSVATDLTGTNCGANCQTFNERTIVVLTATPSVGSVFTSWTNCTPLVDYPNQCYVTMDAAKTVTATFAPPAIANSLAPVTMYPLTINTVGDGSVTNVPTLAGVNVTNFGNYSSSSQDLTVLADGKILVVGAAYPYFALARYTADGYLDTTFGSDGNGRVTTDFGNYLTAYSLTLQSDNKILVAGARNDGYVALVRYSAAGLLDTSFGNGGQVAVDLGGIPSQVDQSVLVDASGILLAGENGLARYTDAGGLDTSFDSDGKVTTVFNGSSDEITSIAFDVGANAGKILVAGTISSTGYDFGLARYNTDGSLDISFGTGGKVTTDFGSEERGNALAVQSDGKILIAGSANDSTNFALARYNTDGSLDTTFDGDGKVITDLGEYEYAHSLTIQSDGKILVAGLDENGGILIRYNTDGSLDTTFDGDGSITGQIGFGYTEDYSVALTSAGQILLAGEDWDGSFVDKNFAMGRYTSSGTLDPTFNQINCTTSSCSFNVDSGATVTLNATPNSGLVFTGWTDNCSGTGDCTVALDAAKTVTATFNAVTAISVNDTGIKSCANVNTNGLL</sequence>
<dbReference type="Pfam" id="PF07603">
    <property type="entry name" value="Lcl_C"/>
    <property type="match status" value="3"/>
</dbReference>
<dbReference type="InterPro" id="IPR036278">
    <property type="entry name" value="Sialidase_sf"/>
</dbReference>
<dbReference type="Gene3D" id="2.80.10.50">
    <property type="match status" value="3"/>
</dbReference>
<feature type="domain" description="Bacterial repeat" evidence="3">
    <location>
        <begin position="1068"/>
        <end position="1129"/>
    </location>
</feature>
<dbReference type="PANTHER" id="PTHR35812">
    <property type="entry name" value="LIPOPROTEIN"/>
    <property type="match status" value="1"/>
</dbReference>
<feature type="domain" description="Bacterial repeat" evidence="3">
    <location>
        <begin position="259"/>
        <end position="335"/>
    </location>
</feature>
<feature type="signal peptide" evidence="1">
    <location>
        <begin position="1"/>
        <end position="24"/>
    </location>
</feature>
<evidence type="ECO:0000313" key="5">
    <source>
        <dbReference type="Proteomes" id="UP000548632"/>
    </source>
</evidence>
<dbReference type="Proteomes" id="UP000548632">
    <property type="component" value="Unassembled WGS sequence"/>
</dbReference>
<proteinExistence type="predicted"/>
<keyword evidence="5" id="KW-1185">Reference proteome</keyword>
<gene>
    <name evidence="4" type="ORF">HUK38_13920</name>
</gene>
<dbReference type="SUPFAM" id="SSF50939">
    <property type="entry name" value="Sialidases"/>
    <property type="match status" value="2"/>
</dbReference>
<feature type="domain" description="Lcl C-terminal" evidence="2">
    <location>
        <begin position="47"/>
        <end position="171"/>
    </location>
</feature>
<feature type="domain" description="Bacterial repeat" evidence="3">
    <location>
        <begin position="622"/>
        <end position="698"/>
    </location>
</feature>
<evidence type="ECO:0000259" key="3">
    <source>
        <dbReference type="Pfam" id="PF18998"/>
    </source>
</evidence>
<dbReference type="SUPFAM" id="SSF69322">
    <property type="entry name" value="Tricorn protease domain 2"/>
    <property type="match status" value="1"/>
</dbReference>
<feature type="domain" description="Lcl C-terminal" evidence="2">
    <location>
        <begin position="920"/>
        <end position="1041"/>
    </location>
</feature>
<feature type="non-terminal residue" evidence="4">
    <location>
        <position position="1623"/>
    </location>
</feature>
<evidence type="ECO:0000313" key="4">
    <source>
        <dbReference type="EMBL" id="MBB1127309.1"/>
    </source>
</evidence>
<feature type="domain" description="Bacterial repeat" evidence="3">
    <location>
        <begin position="1545"/>
        <end position="1601"/>
    </location>
</feature>
<feature type="domain" description="Lcl C-terminal" evidence="2">
    <location>
        <begin position="759"/>
        <end position="906"/>
    </location>
</feature>
<dbReference type="EMBL" id="JABVCQ010000048">
    <property type="protein sequence ID" value="MBB1127309.1"/>
    <property type="molecule type" value="Genomic_DNA"/>
</dbReference>
<comment type="caution">
    <text evidence="4">The sequence shown here is derived from an EMBL/GenBank/DDBJ whole genome shotgun (WGS) entry which is preliminary data.</text>
</comment>
<dbReference type="NCBIfam" id="TIGR02608">
    <property type="entry name" value="delta_60_rpt"/>
    <property type="match status" value="7"/>
</dbReference>
<dbReference type="Pfam" id="PF18998">
    <property type="entry name" value="Flg_new_2"/>
    <property type="match status" value="5"/>
</dbReference>
<evidence type="ECO:0000259" key="2">
    <source>
        <dbReference type="Pfam" id="PF07603"/>
    </source>
</evidence>
<keyword evidence="1" id="KW-0732">Signal</keyword>
<feature type="domain" description="Bacterial repeat" evidence="3">
    <location>
        <begin position="209"/>
        <end position="256"/>
    </location>
</feature>
<organism evidence="4 5">
    <name type="scientific">Thiospirillum jenense</name>
    <dbReference type="NCBI Taxonomy" id="1653858"/>
    <lineage>
        <taxon>Bacteria</taxon>
        <taxon>Pseudomonadati</taxon>
        <taxon>Pseudomonadota</taxon>
        <taxon>Gammaproteobacteria</taxon>
        <taxon>Chromatiales</taxon>
        <taxon>Chromatiaceae</taxon>
        <taxon>Thiospirillum</taxon>
    </lineage>
</organism>
<dbReference type="Pfam" id="PF17164">
    <property type="entry name" value="DUF5122"/>
    <property type="match status" value="5"/>
</dbReference>
<dbReference type="InterPro" id="IPR011460">
    <property type="entry name" value="Lcl_C"/>
</dbReference>